<comment type="caution">
    <text evidence="2">The sequence shown here is derived from an EMBL/GenBank/DDBJ whole genome shotgun (WGS) entry which is preliminary data.</text>
</comment>
<evidence type="ECO:0000259" key="1">
    <source>
        <dbReference type="Pfam" id="PF10074"/>
    </source>
</evidence>
<evidence type="ECO:0000313" key="2">
    <source>
        <dbReference type="EMBL" id="MBT2188633.1"/>
    </source>
</evidence>
<protein>
    <submittedName>
        <fullName evidence="2">DUF2285 domain-containing protein</fullName>
    </submittedName>
</protein>
<dbReference type="InterPro" id="IPR018754">
    <property type="entry name" value="RovC-like_DNA-bd"/>
</dbReference>
<gene>
    <name evidence="2" type="ORF">KK488_16895</name>
</gene>
<dbReference type="Proteomes" id="UP001138757">
    <property type="component" value="Unassembled WGS sequence"/>
</dbReference>
<dbReference type="AlphaFoldDB" id="A0A9X1DEU5"/>
<organism evidence="2 3">
    <name type="scientific">Sphingobium nicotianae</name>
    <dbReference type="NCBI Taxonomy" id="2782607"/>
    <lineage>
        <taxon>Bacteria</taxon>
        <taxon>Pseudomonadati</taxon>
        <taxon>Pseudomonadota</taxon>
        <taxon>Alphaproteobacteria</taxon>
        <taxon>Sphingomonadales</taxon>
        <taxon>Sphingomonadaceae</taxon>
        <taxon>Sphingobium</taxon>
    </lineage>
</organism>
<accession>A0A9X1DEU5</accession>
<evidence type="ECO:0000313" key="3">
    <source>
        <dbReference type="Proteomes" id="UP001138757"/>
    </source>
</evidence>
<keyword evidence="3" id="KW-1185">Reference proteome</keyword>
<reference evidence="2" key="1">
    <citation type="submission" date="2021-05" db="EMBL/GenBank/DDBJ databases">
        <title>Genome of Sphingobium sp. strain.</title>
        <authorList>
            <person name="Fan R."/>
        </authorList>
    </citation>
    <scope>NUCLEOTIDE SEQUENCE</scope>
    <source>
        <strain evidence="2">H33</strain>
    </source>
</reference>
<feature type="domain" description="T6SS Transcription factor RovC-like DNA binding" evidence="1">
    <location>
        <begin position="82"/>
        <end position="165"/>
    </location>
</feature>
<dbReference type="Pfam" id="PF10074">
    <property type="entry name" value="RovC_DNA-bd"/>
    <property type="match status" value="1"/>
</dbReference>
<proteinExistence type="predicted"/>
<sequence>MLPIWSAAADPRVLAVRASPSGGRDQRNFEMIREAGRVVRGSAGEHVLVDRGGALFRLDVIDGTVLAGPVFLRFELPDDRRLEDRLAVVRAFVAKPAITRHHLQLAGRLQALHAAEARAAGASLREIADGLFGHGDWPGDGEHRKSLVRRMIATGDRMIRAGPRAVLDT</sequence>
<dbReference type="EMBL" id="JAHGAW010000012">
    <property type="protein sequence ID" value="MBT2188633.1"/>
    <property type="molecule type" value="Genomic_DNA"/>
</dbReference>
<name>A0A9X1DEU5_9SPHN</name>
<dbReference type="RefSeq" id="WP_214624892.1">
    <property type="nucleotide sequence ID" value="NZ_JAHGAW010000012.1"/>
</dbReference>